<dbReference type="EMBL" id="CP017242">
    <property type="protein sequence ID" value="APO77234.1"/>
    <property type="molecule type" value="Genomic_DNA"/>
</dbReference>
<dbReference type="Proteomes" id="UP000185109">
    <property type="component" value="Plasmid pRsp8C3a"/>
</dbReference>
<name>A0A1L5PAT5_RHIET</name>
<feature type="compositionally biased region" description="Basic and acidic residues" evidence="1">
    <location>
        <begin position="296"/>
        <end position="309"/>
    </location>
</feature>
<feature type="compositionally biased region" description="Polar residues" evidence="1">
    <location>
        <begin position="465"/>
        <end position="475"/>
    </location>
</feature>
<evidence type="ECO:0000313" key="3">
    <source>
        <dbReference type="Proteomes" id="UP000185109"/>
    </source>
</evidence>
<geneLocation type="plasmid" evidence="3">
    <name>prsp8c3a</name>
</geneLocation>
<feature type="region of interest" description="Disordered" evidence="1">
    <location>
        <begin position="173"/>
        <end position="193"/>
    </location>
</feature>
<feature type="compositionally biased region" description="Low complexity" evidence="1">
    <location>
        <begin position="218"/>
        <end position="233"/>
    </location>
</feature>
<feature type="compositionally biased region" description="Basic and acidic residues" evidence="1">
    <location>
        <begin position="265"/>
        <end position="277"/>
    </location>
</feature>
<keyword evidence="2" id="KW-0614">Plasmid</keyword>
<evidence type="ECO:0000313" key="2">
    <source>
        <dbReference type="EMBL" id="APO77234.1"/>
    </source>
</evidence>
<evidence type="ECO:0000256" key="1">
    <source>
        <dbReference type="SAM" id="MobiDB-lite"/>
    </source>
</evidence>
<feature type="region of interest" description="Disordered" evidence="1">
    <location>
        <begin position="122"/>
        <end position="148"/>
    </location>
</feature>
<sequence length="514" mass="55963">MARSNGEATENAVEAVSGGERTFRPVEDLSIGQIDREHGTRNVALNAENGIPIYPDVGSYILHMTGVRVEYAPVDEWHITPNELSAQYAQATELINADARRIDPFTRHYLRHMSGVLRNYAPDRHQHIGSPSGTTDEARSETLDSEIASEEVVVVDDDHPLSLNERRLLAGHLGQDDGASSPSPLQSTGPIPTYFNYPELRDIDNISTPSLHASSYTSASGPISPISPSDPFSLGGDSLAEVELGSMHDDIGMSGSSDPYPGSREPSRGSDLYRRSPEGSVDWDAGSSSQGRPVRRSIEPFDSPDDHGRSLQASIEPSDDFDPLRAGELVGIDKSTMRYLSTMTGLSAQQVNDRRRYGMLLGGNQEHAMSDRGYPEEIARVDLHTQKFLRGMTGIAPGFVSLRLEAEAAERPQLHAKRKRGSSSDDDNGDVKRRKLNSPRRSGVADYVGQETQFRGNAAEGGAEISQQLSRSEISSAVAIDPDQAQASIAEPSANCRRYDLRPRRNTRSSGGRG</sequence>
<feature type="compositionally biased region" description="Polar residues" evidence="1">
    <location>
        <begin position="178"/>
        <end position="190"/>
    </location>
</feature>
<protein>
    <submittedName>
        <fullName evidence="2">Uncharacterized protein</fullName>
    </submittedName>
</protein>
<accession>A0A1L5PAT5</accession>
<feature type="region of interest" description="Disordered" evidence="1">
    <location>
        <begin position="411"/>
        <end position="514"/>
    </location>
</feature>
<proteinExistence type="predicted"/>
<feature type="region of interest" description="Disordered" evidence="1">
    <location>
        <begin position="211"/>
        <end position="322"/>
    </location>
</feature>
<dbReference type="AlphaFoldDB" id="A0A1L5PAT5"/>
<dbReference type="RefSeq" id="WP_155774521.1">
    <property type="nucleotide sequence ID" value="NZ_CP017242.1"/>
</dbReference>
<reference evidence="2 3" key="1">
    <citation type="submission" date="2016-09" db="EMBL/GenBank/DDBJ databases">
        <title>The complete genome sequences of Rhizobium gallicum, symbiovars gallicum and phaseoli, symbionts associated to common bean (Phaseolus vulgaris).</title>
        <authorList>
            <person name="Bustos P."/>
            <person name="Santamaria R.I."/>
            <person name="Perez-Carrascal O.M."/>
            <person name="Juarez S."/>
            <person name="Lozano L."/>
            <person name="Martinez-Flores I."/>
            <person name="Martinez-Romero E."/>
            <person name="Cevallos M."/>
            <person name="Romero D."/>
            <person name="Davila G."/>
            <person name="Gonzalez V."/>
        </authorList>
    </citation>
    <scope>NUCLEOTIDE SEQUENCE [LARGE SCALE GENOMIC DNA]</scope>
    <source>
        <strain evidence="2 3">8C-3</strain>
        <plasmid evidence="3">Plasmid prsp8c3a</plasmid>
    </source>
</reference>
<organism evidence="2 3">
    <name type="scientific">Rhizobium etli 8C-3</name>
    <dbReference type="NCBI Taxonomy" id="538025"/>
    <lineage>
        <taxon>Bacteria</taxon>
        <taxon>Pseudomonadati</taxon>
        <taxon>Pseudomonadota</taxon>
        <taxon>Alphaproteobacteria</taxon>
        <taxon>Hyphomicrobiales</taxon>
        <taxon>Rhizobiaceae</taxon>
        <taxon>Rhizobium/Agrobacterium group</taxon>
        <taxon>Rhizobium</taxon>
    </lineage>
</organism>
<gene>
    <name evidence="2" type="ORF">AM571_PA00354</name>
</gene>